<evidence type="ECO:0000256" key="5">
    <source>
        <dbReference type="ARBA" id="ARBA00023136"/>
    </source>
</evidence>
<dbReference type="PANTHER" id="PTHR42920:SF5">
    <property type="entry name" value="EAMA DOMAIN-CONTAINING PROTEIN"/>
    <property type="match status" value="1"/>
</dbReference>
<feature type="transmembrane region" description="Helical" evidence="6">
    <location>
        <begin position="178"/>
        <end position="198"/>
    </location>
</feature>
<organism evidence="8 9">
    <name type="scientific">Allorhizobium borbori</name>
    <dbReference type="NCBI Taxonomy" id="485907"/>
    <lineage>
        <taxon>Bacteria</taxon>
        <taxon>Pseudomonadati</taxon>
        <taxon>Pseudomonadota</taxon>
        <taxon>Alphaproteobacteria</taxon>
        <taxon>Hyphomicrobiales</taxon>
        <taxon>Rhizobiaceae</taxon>
        <taxon>Rhizobium/Agrobacterium group</taxon>
        <taxon>Allorhizobium</taxon>
    </lineage>
</organism>
<dbReference type="AlphaFoldDB" id="A0A7W6P2L1"/>
<keyword evidence="5 6" id="KW-0472">Membrane</keyword>
<feature type="transmembrane region" description="Helical" evidence="6">
    <location>
        <begin position="210"/>
        <end position="229"/>
    </location>
</feature>
<keyword evidence="3 6" id="KW-0812">Transmembrane</keyword>
<dbReference type="EMBL" id="JACIDU010000014">
    <property type="protein sequence ID" value="MBB4104768.1"/>
    <property type="molecule type" value="Genomic_DNA"/>
</dbReference>
<dbReference type="InterPro" id="IPR037185">
    <property type="entry name" value="EmrE-like"/>
</dbReference>
<feature type="transmembrane region" description="Helical" evidence="6">
    <location>
        <begin position="66"/>
        <end position="85"/>
    </location>
</feature>
<evidence type="ECO:0000259" key="7">
    <source>
        <dbReference type="Pfam" id="PF00892"/>
    </source>
</evidence>
<evidence type="ECO:0000256" key="4">
    <source>
        <dbReference type="ARBA" id="ARBA00022989"/>
    </source>
</evidence>
<dbReference type="InterPro" id="IPR051258">
    <property type="entry name" value="Diverse_Substrate_Transporter"/>
</dbReference>
<evidence type="ECO:0000313" key="9">
    <source>
        <dbReference type="Proteomes" id="UP000584824"/>
    </source>
</evidence>
<name>A0A7W6P2L1_9HYPH</name>
<dbReference type="RefSeq" id="WP_183793841.1">
    <property type="nucleotide sequence ID" value="NZ_JACIDU010000014.1"/>
</dbReference>
<evidence type="ECO:0000256" key="3">
    <source>
        <dbReference type="ARBA" id="ARBA00022692"/>
    </source>
</evidence>
<evidence type="ECO:0000256" key="6">
    <source>
        <dbReference type="SAM" id="Phobius"/>
    </source>
</evidence>
<dbReference type="Pfam" id="PF00892">
    <property type="entry name" value="EamA"/>
    <property type="match status" value="2"/>
</dbReference>
<dbReference type="InterPro" id="IPR000620">
    <property type="entry name" value="EamA_dom"/>
</dbReference>
<protein>
    <submittedName>
        <fullName evidence="8">Drug/metabolite transporter (DMT)-like permease</fullName>
    </submittedName>
</protein>
<evidence type="ECO:0000256" key="1">
    <source>
        <dbReference type="ARBA" id="ARBA00004651"/>
    </source>
</evidence>
<dbReference type="SUPFAM" id="SSF103481">
    <property type="entry name" value="Multidrug resistance efflux transporter EmrE"/>
    <property type="match status" value="2"/>
</dbReference>
<evidence type="ECO:0000313" key="8">
    <source>
        <dbReference type="EMBL" id="MBB4104768.1"/>
    </source>
</evidence>
<dbReference type="Proteomes" id="UP000584824">
    <property type="component" value="Unassembled WGS sequence"/>
</dbReference>
<dbReference type="PANTHER" id="PTHR42920">
    <property type="entry name" value="OS03G0707200 PROTEIN-RELATED"/>
    <property type="match status" value="1"/>
</dbReference>
<keyword evidence="2" id="KW-1003">Cell membrane</keyword>
<keyword evidence="4 6" id="KW-1133">Transmembrane helix</keyword>
<feature type="transmembrane region" description="Helical" evidence="6">
    <location>
        <begin position="97"/>
        <end position="115"/>
    </location>
</feature>
<evidence type="ECO:0000256" key="2">
    <source>
        <dbReference type="ARBA" id="ARBA00022475"/>
    </source>
</evidence>
<comment type="caution">
    <text evidence="8">The sequence shown here is derived from an EMBL/GenBank/DDBJ whole genome shotgun (WGS) entry which is preliminary data.</text>
</comment>
<proteinExistence type="predicted"/>
<keyword evidence="9" id="KW-1185">Reference proteome</keyword>
<feature type="transmembrane region" description="Helical" evidence="6">
    <location>
        <begin position="122"/>
        <end position="139"/>
    </location>
</feature>
<feature type="transmembrane region" description="Helical" evidence="6">
    <location>
        <begin position="33"/>
        <end position="54"/>
    </location>
</feature>
<feature type="transmembrane region" description="Helical" evidence="6">
    <location>
        <begin position="267"/>
        <end position="285"/>
    </location>
</feature>
<sequence>MTRIQANLVLLLTAAIWGGGFIAQATAMDEMGPFWFVCVRFLVAAIITLPFALAEARRATRPLTRGDRWSFTGVGLALLGGAGLQQAGLLTTTVTNASFLTGLYVVFVPVISLLVFRRAPHWIVWPGALMALTGIYLLSDGDLAALQIGDLLMIACALFWAMQIILAGNAMQSAGRPLALSVWQFVITAVGAGLFALFTEPFHIDAVKGAALEILYAGLLSSGLAFVLQNIAQRYTTAPQAAIFLSTEALFGALFGAIFLAESLPGGGYVGCALLFAAILVVELVPEWHRKRRENTARAAEIA</sequence>
<accession>A0A7W6P2L1</accession>
<gene>
    <name evidence="8" type="ORF">GGQ66_003347</name>
</gene>
<feature type="domain" description="EamA" evidence="7">
    <location>
        <begin position="148"/>
        <end position="282"/>
    </location>
</feature>
<feature type="transmembrane region" description="Helical" evidence="6">
    <location>
        <begin position="241"/>
        <end position="261"/>
    </location>
</feature>
<comment type="subcellular location">
    <subcellularLocation>
        <location evidence="1">Cell membrane</location>
        <topology evidence="1">Multi-pass membrane protein</topology>
    </subcellularLocation>
</comment>
<dbReference type="GO" id="GO:0005886">
    <property type="term" value="C:plasma membrane"/>
    <property type="evidence" value="ECO:0007669"/>
    <property type="project" value="UniProtKB-SubCell"/>
</dbReference>
<feature type="transmembrane region" description="Helical" evidence="6">
    <location>
        <begin position="145"/>
        <end position="166"/>
    </location>
</feature>
<feature type="domain" description="EamA" evidence="7">
    <location>
        <begin position="7"/>
        <end position="139"/>
    </location>
</feature>
<reference evidence="8 9" key="1">
    <citation type="submission" date="2020-08" db="EMBL/GenBank/DDBJ databases">
        <title>Genomic Encyclopedia of Type Strains, Phase IV (KMG-IV): sequencing the most valuable type-strain genomes for metagenomic binning, comparative biology and taxonomic classification.</title>
        <authorList>
            <person name="Goeker M."/>
        </authorList>
    </citation>
    <scope>NUCLEOTIDE SEQUENCE [LARGE SCALE GENOMIC DNA]</scope>
    <source>
        <strain evidence="8 9">DSM 26385</strain>
    </source>
</reference>